<dbReference type="Gene3D" id="3.90.1460.10">
    <property type="entry name" value="GTF2I-like"/>
    <property type="match status" value="1"/>
</dbReference>
<reference evidence="11" key="1">
    <citation type="submission" date="2021-01" db="UniProtKB">
        <authorList>
            <consortium name="EnsemblMetazoa"/>
        </authorList>
    </citation>
    <scope>IDENTIFICATION</scope>
</reference>
<comment type="subcellular location">
    <subcellularLocation>
        <location evidence="1 7">Nucleus</location>
    </subcellularLocation>
</comment>
<dbReference type="AlphaFoldDB" id="A0A7M5V247"/>
<dbReference type="Gene3D" id="2.40.50.40">
    <property type="match status" value="1"/>
</dbReference>
<dbReference type="Proteomes" id="UP000594262">
    <property type="component" value="Unplaced"/>
</dbReference>
<dbReference type="PROSITE" id="PS51139">
    <property type="entry name" value="GTF2I"/>
    <property type="match status" value="1"/>
</dbReference>
<protein>
    <recommendedName>
        <fullName evidence="13">Chromo domain-containing protein</fullName>
    </recommendedName>
</protein>
<dbReference type="CDD" id="cd00024">
    <property type="entry name" value="CD_CSD"/>
    <property type="match status" value="1"/>
</dbReference>
<feature type="domain" description="Homeobox" evidence="10">
    <location>
        <begin position="20"/>
        <end position="87"/>
    </location>
</feature>
<proteinExistence type="predicted"/>
<dbReference type="Gene3D" id="1.10.10.60">
    <property type="entry name" value="Homeodomain-like"/>
    <property type="match status" value="1"/>
</dbReference>
<dbReference type="InterPro" id="IPR036647">
    <property type="entry name" value="GTF2I-like_rpt_sf"/>
</dbReference>
<feature type="compositionally biased region" description="Low complexity" evidence="8">
    <location>
        <begin position="395"/>
        <end position="408"/>
    </location>
</feature>
<evidence type="ECO:0000256" key="4">
    <source>
        <dbReference type="ARBA" id="ARBA00023125"/>
    </source>
</evidence>
<keyword evidence="2" id="KW-0677">Repeat</keyword>
<dbReference type="Pfam" id="PF02946">
    <property type="entry name" value="GTF2I"/>
    <property type="match status" value="1"/>
</dbReference>
<evidence type="ECO:0000256" key="2">
    <source>
        <dbReference type="ARBA" id="ARBA00022737"/>
    </source>
</evidence>
<keyword evidence="4 7" id="KW-0238">DNA-binding</keyword>
<feature type="compositionally biased region" description="Polar residues" evidence="8">
    <location>
        <begin position="361"/>
        <end position="376"/>
    </location>
</feature>
<keyword evidence="12" id="KW-1185">Reference proteome</keyword>
<dbReference type="GO" id="GO:0005634">
    <property type="term" value="C:nucleus"/>
    <property type="evidence" value="ECO:0007669"/>
    <property type="project" value="UniProtKB-SubCell"/>
</dbReference>
<evidence type="ECO:0008006" key="13">
    <source>
        <dbReference type="Google" id="ProtNLM"/>
    </source>
</evidence>
<dbReference type="SUPFAM" id="SSF54160">
    <property type="entry name" value="Chromo domain-like"/>
    <property type="match status" value="1"/>
</dbReference>
<dbReference type="SUPFAM" id="SSF117773">
    <property type="entry name" value="GTF2I-like repeat"/>
    <property type="match status" value="1"/>
</dbReference>
<evidence type="ECO:0000313" key="11">
    <source>
        <dbReference type="EnsemblMetazoa" id="CLYHEMP002143.1"/>
    </source>
</evidence>
<evidence type="ECO:0000256" key="7">
    <source>
        <dbReference type="PROSITE-ProRule" id="PRU00108"/>
    </source>
</evidence>
<evidence type="ECO:0000259" key="9">
    <source>
        <dbReference type="PROSITE" id="PS50013"/>
    </source>
</evidence>
<dbReference type="InterPro" id="IPR001356">
    <property type="entry name" value="HD"/>
</dbReference>
<evidence type="ECO:0000256" key="5">
    <source>
        <dbReference type="ARBA" id="ARBA00023163"/>
    </source>
</evidence>
<dbReference type="GO" id="GO:0003677">
    <property type="term" value="F:DNA binding"/>
    <property type="evidence" value="ECO:0007669"/>
    <property type="project" value="UniProtKB-UniRule"/>
</dbReference>
<dbReference type="GeneID" id="136803401"/>
<evidence type="ECO:0000313" key="12">
    <source>
        <dbReference type="Proteomes" id="UP000594262"/>
    </source>
</evidence>
<dbReference type="EnsemblMetazoa" id="CLYHEMT002143.1">
    <property type="protein sequence ID" value="CLYHEMP002143.1"/>
    <property type="gene ID" value="CLYHEMG002143"/>
</dbReference>
<feature type="domain" description="Chromo" evidence="9">
    <location>
        <begin position="456"/>
        <end position="504"/>
    </location>
</feature>
<feature type="region of interest" description="Disordered" evidence="8">
    <location>
        <begin position="351"/>
        <end position="418"/>
    </location>
</feature>
<feature type="DNA-binding region" description="Homeobox" evidence="7">
    <location>
        <begin position="22"/>
        <end position="88"/>
    </location>
</feature>
<evidence type="ECO:0000259" key="10">
    <source>
        <dbReference type="PROSITE" id="PS50071"/>
    </source>
</evidence>
<dbReference type="PROSITE" id="PS50013">
    <property type="entry name" value="CHROMO_2"/>
    <property type="match status" value="1"/>
</dbReference>
<dbReference type="InterPro" id="IPR004212">
    <property type="entry name" value="GTF2I"/>
</dbReference>
<evidence type="ECO:0000256" key="8">
    <source>
        <dbReference type="SAM" id="MobiDB-lite"/>
    </source>
</evidence>
<organism evidence="11 12">
    <name type="scientific">Clytia hemisphaerica</name>
    <dbReference type="NCBI Taxonomy" id="252671"/>
    <lineage>
        <taxon>Eukaryota</taxon>
        <taxon>Metazoa</taxon>
        <taxon>Cnidaria</taxon>
        <taxon>Hydrozoa</taxon>
        <taxon>Hydroidolina</taxon>
        <taxon>Leptothecata</taxon>
        <taxon>Obeliida</taxon>
        <taxon>Clytiidae</taxon>
        <taxon>Clytia</taxon>
    </lineage>
</organism>
<dbReference type="InterPro" id="IPR000953">
    <property type="entry name" value="Chromo/chromo_shadow_dom"/>
</dbReference>
<keyword evidence="3" id="KW-0805">Transcription regulation</keyword>
<keyword evidence="6 7" id="KW-0539">Nucleus</keyword>
<name>A0A7M5V247_9CNID</name>
<dbReference type="RefSeq" id="XP_066916220.1">
    <property type="nucleotide sequence ID" value="XM_067060119.1"/>
</dbReference>
<sequence length="504" mass="57324">MLSFFSNYSKFSEALITKESKAMSNKVFKTPEQLKTLEKYYLNGMTSYGKDNKHGLELLAQAVEETNLSEQIVKDWIRNRKKGPRVTEKVNIRKPRGYDFFKSEWLKVNDGTFSEANSAWKELPDEEKIFYNEKATDAEEPEFSAMPLEWQRKKIRMTRKKISNLCQELESYGIETLVLEADTVRTRRKANHIMTYGSDAALDFSDGHTDLDWDFASFINGLSAEDRASKSERNEVAKLLNKKFSSLKTSRKRVPYKRICNGSVQVVGLPEGFILRKPAACTKQELEVIKDNMESISFIVRRGDPAKAYSVRTVEVSVGTDDAEVSVGSDFVETSETFSNMESMMDSISENIPEAPASTDPVETSTSVDPAETSTLVDPAETKTETRKRKKSKPSEAALKTSETASKSSKTKKKRSRCYPLDPMYENVGLDEELPNSSTLTVTKRVVLEMAKQQRFLVEYINAHRNDKNGQREFEIKWIGYAEKTWVDEGSLDQHVINNYLSSL</sequence>
<dbReference type="InterPro" id="IPR016197">
    <property type="entry name" value="Chromo-like_dom_sf"/>
</dbReference>
<evidence type="ECO:0000256" key="1">
    <source>
        <dbReference type="ARBA" id="ARBA00004123"/>
    </source>
</evidence>
<evidence type="ECO:0000256" key="3">
    <source>
        <dbReference type="ARBA" id="ARBA00023015"/>
    </source>
</evidence>
<accession>A0A7M5V247</accession>
<evidence type="ECO:0000256" key="6">
    <source>
        <dbReference type="ARBA" id="ARBA00023242"/>
    </source>
</evidence>
<keyword evidence="7" id="KW-0371">Homeobox</keyword>
<keyword evidence="5" id="KW-0804">Transcription</keyword>
<dbReference type="OrthoDB" id="88785at2759"/>
<dbReference type="PROSITE" id="PS50071">
    <property type="entry name" value="HOMEOBOX_2"/>
    <property type="match status" value="1"/>
</dbReference>